<feature type="compositionally biased region" description="Low complexity" evidence="3">
    <location>
        <begin position="346"/>
        <end position="357"/>
    </location>
</feature>
<evidence type="ECO:0000256" key="1">
    <source>
        <dbReference type="ARBA" id="ARBA00007462"/>
    </source>
</evidence>
<evidence type="ECO:0000256" key="3">
    <source>
        <dbReference type="SAM" id="MobiDB-lite"/>
    </source>
</evidence>
<sequence length="405" mass="44746">MGLKIKTPTESKMLISKADSTDNDDNLNIDKEDLDESDSNEEANLLSDDSNIEESEEGSVHSSDDDDNDQNVKTMESKLMDNPAWADAMSKILKSNKPKRKKGIVLARAKKLNDTKKPAIPEEEKLSFEVVKNDQIEEDTEIKTEIKEDKDIKEEKPDPLASLTAAQRRLLKKVWQSKGRVKPSVLEKDREKALSKIATRGVITLFNAVRQQQNTLSEKLSAAGGTEVKRDKALKSINKKEFLDGLAERAKCENVDNPVKSESDSDTDVHNPVKSEDESDTDMPSSKTSKINGSSKPTKTWDVLRNNFMMGASMKDWDKEDDEGGEGSTLKKKQKKTVEKKESKSKSGGAKFSFSMDMEGDYEDEEDFGGSGDDGSEGEDDIEDGSGDGGSEGEDMEDGSSDFSD</sequence>
<dbReference type="GO" id="GO:0000460">
    <property type="term" value="P:maturation of 5.8S rRNA"/>
    <property type="evidence" value="ECO:0007669"/>
    <property type="project" value="TreeGrafter"/>
</dbReference>
<dbReference type="GO" id="GO:0030687">
    <property type="term" value="C:preribosome, large subunit precursor"/>
    <property type="evidence" value="ECO:0007669"/>
    <property type="project" value="TreeGrafter"/>
</dbReference>
<evidence type="ECO:0000256" key="2">
    <source>
        <dbReference type="ARBA" id="ARBA00017475"/>
    </source>
</evidence>
<dbReference type="Pfam" id="PF07890">
    <property type="entry name" value="Rrp15p"/>
    <property type="match status" value="1"/>
</dbReference>
<feature type="compositionally biased region" description="Basic and acidic residues" evidence="3">
    <location>
        <begin position="247"/>
        <end position="276"/>
    </location>
</feature>
<feature type="region of interest" description="Disordered" evidence="3">
    <location>
        <begin position="1"/>
        <end position="84"/>
    </location>
</feature>
<feature type="compositionally biased region" description="Acidic residues" evidence="3">
    <location>
        <begin position="21"/>
        <end position="41"/>
    </location>
</feature>
<reference evidence="4" key="1">
    <citation type="submission" date="2021-05" db="EMBL/GenBank/DDBJ databases">
        <authorList>
            <person name="Alioto T."/>
            <person name="Alioto T."/>
            <person name="Gomez Garrido J."/>
        </authorList>
    </citation>
    <scope>NUCLEOTIDE SEQUENCE</scope>
</reference>
<accession>A0A8D9BW68</accession>
<protein>
    <recommendedName>
        <fullName evidence="2">RRP15-like protein</fullName>
    </recommendedName>
</protein>
<dbReference type="GO" id="GO:0000470">
    <property type="term" value="P:maturation of LSU-rRNA"/>
    <property type="evidence" value="ECO:0007669"/>
    <property type="project" value="TreeGrafter"/>
</dbReference>
<feature type="compositionally biased region" description="Basic and acidic residues" evidence="3">
    <location>
        <begin position="336"/>
        <end position="345"/>
    </location>
</feature>
<organism evidence="4">
    <name type="scientific">Cacopsylla melanoneura</name>
    <dbReference type="NCBI Taxonomy" id="428564"/>
    <lineage>
        <taxon>Eukaryota</taxon>
        <taxon>Metazoa</taxon>
        <taxon>Ecdysozoa</taxon>
        <taxon>Arthropoda</taxon>
        <taxon>Hexapoda</taxon>
        <taxon>Insecta</taxon>
        <taxon>Pterygota</taxon>
        <taxon>Neoptera</taxon>
        <taxon>Paraneoptera</taxon>
        <taxon>Hemiptera</taxon>
        <taxon>Sternorrhyncha</taxon>
        <taxon>Psylloidea</taxon>
        <taxon>Psyllidae</taxon>
        <taxon>Psyllinae</taxon>
        <taxon>Cacopsylla</taxon>
    </lineage>
</organism>
<feature type="region of interest" description="Disordered" evidence="3">
    <location>
        <begin position="247"/>
        <end position="405"/>
    </location>
</feature>
<name>A0A8D9BW68_9HEMI</name>
<dbReference type="AlphaFoldDB" id="A0A8D9BW68"/>
<proteinExistence type="inferred from homology"/>
<comment type="similarity">
    <text evidence="1">Belongs to the RRP15 family.</text>
</comment>
<evidence type="ECO:0000313" key="4">
    <source>
        <dbReference type="EMBL" id="CAG6791326.1"/>
    </source>
</evidence>
<dbReference type="PANTHER" id="PTHR13245:SF14">
    <property type="entry name" value="RRP15-LIKE PROTEIN"/>
    <property type="match status" value="1"/>
</dbReference>
<dbReference type="PANTHER" id="PTHR13245">
    <property type="entry name" value="RRP15-LIKE PROTEIN"/>
    <property type="match status" value="1"/>
</dbReference>
<feature type="compositionally biased region" description="Polar residues" evidence="3">
    <location>
        <begin position="282"/>
        <end position="298"/>
    </location>
</feature>
<feature type="compositionally biased region" description="Acidic residues" evidence="3">
    <location>
        <begin position="358"/>
        <end position="405"/>
    </location>
</feature>
<dbReference type="InterPro" id="IPR012459">
    <property type="entry name" value="Rrp15"/>
</dbReference>
<dbReference type="EMBL" id="HBUF01675720">
    <property type="protein sequence ID" value="CAG6791326.1"/>
    <property type="molecule type" value="Transcribed_RNA"/>
</dbReference>